<keyword evidence="2" id="KW-1185">Reference proteome</keyword>
<dbReference type="RefSeq" id="WP_169113139.1">
    <property type="nucleotide sequence ID" value="NZ_CP051684.1"/>
</dbReference>
<organism evidence="1 2">
    <name type="scientific">Duganella dendranthematis</name>
    <dbReference type="NCBI Taxonomy" id="2728021"/>
    <lineage>
        <taxon>Bacteria</taxon>
        <taxon>Pseudomonadati</taxon>
        <taxon>Pseudomonadota</taxon>
        <taxon>Betaproteobacteria</taxon>
        <taxon>Burkholderiales</taxon>
        <taxon>Oxalobacteraceae</taxon>
        <taxon>Telluria group</taxon>
        <taxon>Duganella</taxon>
    </lineage>
</organism>
<dbReference type="Proteomes" id="UP000503117">
    <property type="component" value="Chromosome"/>
</dbReference>
<evidence type="ECO:0000313" key="1">
    <source>
        <dbReference type="EMBL" id="QJD91822.1"/>
    </source>
</evidence>
<gene>
    <name evidence="1" type="ORF">HH213_18030</name>
</gene>
<reference evidence="1 2" key="1">
    <citation type="submission" date="2020-04" db="EMBL/GenBank/DDBJ databases">
        <title>Genome sequencing of novel species.</title>
        <authorList>
            <person name="Heo J."/>
            <person name="Kim S.-J."/>
            <person name="Kim J.-S."/>
            <person name="Hong S.-B."/>
            <person name="Kwon S.-W."/>
        </authorList>
    </citation>
    <scope>NUCLEOTIDE SEQUENCE [LARGE SCALE GENOMIC DNA]</scope>
    <source>
        <strain evidence="1 2">AF9R3</strain>
    </source>
</reference>
<sequence length="129" mass="14681">MSKFYVTVLRPSGIDGCIIDLEKLPPGANSHEVSDPWIQGADLTFWFKEDLDRSARIVQNIKNRTLDDETLDFISRLASFWENLPPAEEEKDGFLAASKSFDSTRFLRTSPEVAKEMWESISKIGKPKD</sequence>
<accession>A0ABX6MBW2</accession>
<proteinExistence type="predicted"/>
<name>A0ABX6MBW2_9BURK</name>
<dbReference type="EMBL" id="CP051684">
    <property type="protein sequence ID" value="QJD91822.1"/>
    <property type="molecule type" value="Genomic_DNA"/>
</dbReference>
<evidence type="ECO:0000313" key="2">
    <source>
        <dbReference type="Proteomes" id="UP000503117"/>
    </source>
</evidence>
<protein>
    <submittedName>
        <fullName evidence="1">Uncharacterized protein</fullName>
    </submittedName>
</protein>